<dbReference type="Pfam" id="PF07277">
    <property type="entry name" value="SapC"/>
    <property type="match status" value="1"/>
</dbReference>
<dbReference type="EMBL" id="SNXE01000010">
    <property type="protein sequence ID" value="TDP05640.1"/>
    <property type="molecule type" value="Genomic_DNA"/>
</dbReference>
<organism evidence="1 2">
    <name type="scientific">Roseateles asaccharophilus</name>
    <dbReference type="NCBI Taxonomy" id="582607"/>
    <lineage>
        <taxon>Bacteria</taxon>
        <taxon>Pseudomonadati</taxon>
        <taxon>Pseudomonadota</taxon>
        <taxon>Betaproteobacteria</taxon>
        <taxon>Burkholderiales</taxon>
        <taxon>Sphaerotilaceae</taxon>
        <taxon>Roseateles</taxon>
    </lineage>
</organism>
<evidence type="ECO:0000313" key="2">
    <source>
        <dbReference type="Proteomes" id="UP000295357"/>
    </source>
</evidence>
<comment type="caution">
    <text evidence="1">The sequence shown here is derived from an EMBL/GenBank/DDBJ whole genome shotgun (WGS) entry which is preliminary data.</text>
</comment>
<keyword evidence="2" id="KW-1185">Reference proteome</keyword>
<dbReference type="RefSeq" id="WP_133605174.1">
    <property type="nucleotide sequence ID" value="NZ_JAUFPJ010000011.1"/>
</dbReference>
<name>A0A4R6MUH9_9BURK</name>
<protein>
    <submittedName>
        <fullName evidence="1">SapC protein</fullName>
    </submittedName>
</protein>
<dbReference type="AlphaFoldDB" id="A0A4R6MUH9"/>
<proteinExistence type="predicted"/>
<dbReference type="InterPro" id="IPR010836">
    <property type="entry name" value="SapC"/>
</dbReference>
<reference evidence="1 2" key="1">
    <citation type="submission" date="2019-03" db="EMBL/GenBank/DDBJ databases">
        <title>Genomic Encyclopedia of Type Strains, Phase IV (KMG-IV): sequencing the most valuable type-strain genomes for metagenomic binning, comparative biology and taxonomic classification.</title>
        <authorList>
            <person name="Goeker M."/>
        </authorList>
    </citation>
    <scope>NUCLEOTIDE SEQUENCE [LARGE SCALE GENOMIC DNA]</scope>
    <source>
        <strain evidence="1 2">DSM 25082</strain>
    </source>
</reference>
<evidence type="ECO:0000313" key="1">
    <source>
        <dbReference type="EMBL" id="TDP05640.1"/>
    </source>
</evidence>
<dbReference type="Proteomes" id="UP000295357">
    <property type="component" value="Unassembled WGS sequence"/>
</dbReference>
<accession>A0A4R6MUH9</accession>
<sequence length="252" mass="27790">MSNPPMYGNLVPLDREQHKNLRLKAELPTVERAASLNSVFLAAVEFNEACKEYPIVFVRVGEAGKDGAPQAIAPLAVFGLKPGSNLFVKDGAWKANYLPAYVRRYPFAMARIDSGDQVAVCFDADWKGFSETEGTSLFAADGQPSEFTVNARSFLENFEREAERTRLFCEELLKLDLLQDMRFEATLPNGEKLDVDGFLAVNEEKLAKLEDAKVVEIFRNGIGALIEMHRVSLGNMSRLAQQHADAAATAAA</sequence>
<gene>
    <name evidence="1" type="ORF">DFR39_11066</name>
</gene>
<dbReference type="OrthoDB" id="9806524at2"/>